<dbReference type="Gene3D" id="3.40.1160.10">
    <property type="entry name" value="Acetylglutamate kinase-like"/>
    <property type="match status" value="1"/>
</dbReference>
<dbReference type="Proteomes" id="UP000053941">
    <property type="component" value="Unassembled WGS sequence"/>
</dbReference>
<feature type="binding site" evidence="9">
    <location>
        <begin position="38"/>
        <end position="39"/>
    </location>
    <ligand>
        <name>substrate</name>
    </ligand>
</feature>
<keyword evidence="6 9" id="KW-0418">Kinase</keyword>
<feature type="binding site" evidence="9">
    <location>
        <position position="153"/>
    </location>
    <ligand>
        <name>substrate</name>
    </ligand>
</feature>
<keyword evidence="2 9" id="KW-0055">Arginine biosynthesis</keyword>
<keyword evidence="3 9" id="KW-0028">Amino-acid biosynthesis</keyword>
<evidence type="ECO:0000256" key="2">
    <source>
        <dbReference type="ARBA" id="ARBA00022571"/>
    </source>
</evidence>
<evidence type="ECO:0000256" key="6">
    <source>
        <dbReference type="ARBA" id="ARBA00022777"/>
    </source>
</evidence>
<evidence type="ECO:0000256" key="9">
    <source>
        <dbReference type="HAMAP-Rule" id="MF_00082"/>
    </source>
</evidence>
<dbReference type="UniPathway" id="UPA00068">
    <property type="reaction ID" value="UER00107"/>
</dbReference>
<protein>
    <recommendedName>
        <fullName evidence="9">Acetylglutamate kinase</fullName>
        <ecNumber evidence="9">2.7.2.8</ecNumber>
    </recommendedName>
    <alternativeName>
        <fullName evidence="9">N-acetyl-L-glutamate 5-phosphotransferase</fullName>
    </alternativeName>
    <alternativeName>
        <fullName evidence="9">NAG kinase</fullName>
        <shortName evidence="9">NAGK</shortName>
    </alternativeName>
</protein>
<dbReference type="InterPro" id="IPR001048">
    <property type="entry name" value="Asp/Glu/Uridylate_kinase"/>
</dbReference>
<evidence type="ECO:0000313" key="12">
    <source>
        <dbReference type="Proteomes" id="UP000053941"/>
    </source>
</evidence>
<comment type="function">
    <text evidence="9">Catalyzes the ATP-dependent phosphorylation of N-acetyl-L-glutamate.</text>
</comment>
<evidence type="ECO:0000259" key="10">
    <source>
        <dbReference type="Pfam" id="PF00696"/>
    </source>
</evidence>
<evidence type="ECO:0000256" key="8">
    <source>
        <dbReference type="ARBA" id="ARBA00048141"/>
    </source>
</evidence>
<sequence length="252" mass="26667">MIVIKFGGHAMGEHSRKWASEIASRFKLGERFVIVHGGGPQIDKELARRGIEKSSVNGFRVTTPEIMEVVEFVLTGSVLRSVVRDLIAAGLPAVGITGSDNQLLEVELRDEAKFGLVGKIKRVNSKIINDLLDMGYLPVISPVANDSSTRALNVNADIAAGAIAGSLRASETLFLTDVPGIYSAWPDRSSLITQIAISDLKKITFEGGMVPKVEAVINAIESGASSARVIDGTSLPAFIDALSGDGGTLVKP</sequence>
<dbReference type="EMBL" id="LIAS01000022">
    <property type="protein sequence ID" value="KRO31102.1"/>
    <property type="molecule type" value="Genomic_DNA"/>
</dbReference>
<dbReference type="GO" id="GO:0005524">
    <property type="term" value="F:ATP binding"/>
    <property type="evidence" value="ECO:0007669"/>
    <property type="project" value="UniProtKB-UniRule"/>
</dbReference>
<dbReference type="InterPro" id="IPR037528">
    <property type="entry name" value="ArgB"/>
</dbReference>
<feature type="domain" description="Aspartate/glutamate/uridylate kinase" evidence="10">
    <location>
        <begin position="1"/>
        <end position="231"/>
    </location>
</feature>
<comment type="caution">
    <text evidence="11">The sequence shown here is derived from an EMBL/GenBank/DDBJ whole genome shotgun (WGS) entry which is preliminary data.</text>
</comment>
<evidence type="ECO:0000256" key="4">
    <source>
        <dbReference type="ARBA" id="ARBA00022679"/>
    </source>
</evidence>
<dbReference type="GO" id="GO:0042450">
    <property type="term" value="P:L-arginine biosynthetic process via ornithine"/>
    <property type="evidence" value="ECO:0007669"/>
    <property type="project" value="UniProtKB-UniRule"/>
</dbReference>
<dbReference type="GO" id="GO:0003991">
    <property type="term" value="F:acetylglutamate kinase activity"/>
    <property type="evidence" value="ECO:0007669"/>
    <property type="project" value="UniProtKB-UniRule"/>
</dbReference>
<accession>A0A0R2NZ51</accession>
<dbReference type="PANTHER" id="PTHR23342:SF0">
    <property type="entry name" value="N-ACETYLGLUTAMATE SYNTHASE, MITOCHONDRIAL"/>
    <property type="match status" value="1"/>
</dbReference>
<evidence type="ECO:0000256" key="3">
    <source>
        <dbReference type="ARBA" id="ARBA00022605"/>
    </source>
</evidence>
<dbReference type="AlphaFoldDB" id="A0A0R2NZ51"/>
<dbReference type="PANTHER" id="PTHR23342">
    <property type="entry name" value="N-ACETYLGLUTAMATE SYNTHASE"/>
    <property type="match status" value="1"/>
</dbReference>
<dbReference type="EC" id="2.7.2.8" evidence="9"/>
<name>A0A0R2NZ51_9ACTN</name>
<keyword evidence="9" id="KW-0963">Cytoplasm</keyword>
<gene>
    <name evidence="9" type="primary">argB</name>
    <name evidence="11" type="ORF">ABR60_01265</name>
</gene>
<feature type="site" description="Transition state stabilizer" evidence="9">
    <location>
        <position position="212"/>
    </location>
</feature>
<evidence type="ECO:0000256" key="5">
    <source>
        <dbReference type="ARBA" id="ARBA00022741"/>
    </source>
</evidence>
<feature type="binding site" evidence="9">
    <location>
        <position position="60"/>
    </location>
    <ligand>
        <name>substrate</name>
    </ligand>
</feature>
<dbReference type="PIRSF" id="PIRSF000728">
    <property type="entry name" value="NAGK"/>
    <property type="match status" value="1"/>
</dbReference>
<proteinExistence type="inferred from homology"/>
<dbReference type="SUPFAM" id="SSF53633">
    <property type="entry name" value="Carbamate kinase-like"/>
    <property type="match status" value="1"/>
</dbReference>
<reference evidence="11 12" key="1">
    <citation type="submission" date="2015-10" db="EMBL/GenBank/DDBJ databases">
        <title>Metagenome-Assembled Genomes uncover a global brackish microbiome.</title>
        <authorList>
            <person name="Hugerth L.W."/>
            <person name="Larsson J."/>
            <person name="Alneberg J."/>
            <person name="Lindh M.V."/>
            <person name="Legrand C."/>
            <person name="Pinhassi J."/>
            <person name="Andersson A.F."/>
        </authorList>
    </citation>
    <scope>NUCLEOTIDE SEQUENCE [LARGE SCALE GENOMIC DNA]</scope>
    <source>
        <strain evidence="11">BACL2 MAG-120802-bin41</strain>
    </source>
</reference>
<comment type="subcellular location">
    <subcellularLocation>
        <location evidence="9">Cytoplasm</location>
    </subcellularLocation>
</comment>
<dbReference type="PRINTS" id="PR01469">
    <property type="entry name" value="CARBMTKINASE"/>
</dbReference>
<dbReference type="InterPro" id="IPR036393">
    <property type="entry name" value="AceGlu_kinase-like_sf"/>
</dbReference>
<comment type="catalytic activity">
    <reaction evidence="8 9">
        <text>N-acetyl-L-glutamate + ATP = N-acetyl-L-glutamyl 5-phosphate + ADP</text>
        <dbReference type="Rhea" id="RHEA:14629"/>
        <dbReference type="ChEBI" id="CHEBI:30616"/>
        <dbReference type="ChEBI" id="CHEBI:44337"/>
        <dbReference type="ChEBI" id="CHEBI:57936"/>
        <dbReference type="ChEBI" id="CHEBI:456216"/>
        <dbReference type="EC" id="2.7.2.8"/>
    </reaction>
</comment>
<evidence type="ECO:0000256" key="1">
    <source>
        <dbReference type="ARBA" id="ARBA00004828"/>
    </source>
</evidence>
<dbReference type="GO" id="GO:0005737">
    <property type="term" value="C:cytoplasm"/>
    <property type="evidence" value="ECO:0007669"/>
    <property type="project" value="UniProtKB-SubCell"/>
</dbReference>
<keyword evidence="7 9" id="KW-0067">ATP-binding</keyword>
<dbReference type="CDD" id="cd04238">
    <property type="entry name" value="AAK_NAGK-like"/>
    <property type="match status" value="1"/>
</dbReference>
<dbReference type="Pfam" id="PF00696">
    <property type="entry name" value="AA_kinase"/>
    <property type="match status" value="1"/>
</dbReference>
<dbReference type="HAMAP" id="MF_00082">
    <property type="entry name" value="ArgB"/>
    <property type="match status" value="1"/>
</dbReference>
<keyword evidence="5 9" id="KW-0547">Nucleotide-binding</keyword>
<comment type="similarity">
    <text evidence="9">Belongs to the acetylglutamate kinase family. ArgB subfamily.</text>
</comment>
<comment type="pathway">
    <text evidence="1 9">Amino-acid biosynthesis; L-arginine biosynthesis; N(2)-acetyl-L-ornithine from L-glutamate: step 2/4.</text>
</comment>
<dbReference type="NCBIfam" id="TIGR00761">
    <property type="entry name" value="argB"/>
    <property type="match status" value="1"/>
</dbReference>
<organism evidence="11 12">
    <name type="scientific">Actinobacteria bacterium BACL2 MAG-120802-bin41</name>
    <dbReference type="NCBI Taxonomy" id="1655568"/>
    <lineage>
        <taxon>Bacteria</taxon>
        <taxon>Bacillati</taxon>
        <taxon>Actinomycetota</taxon>
        <taxon>Actinomycetes</taxon>
        <taxon>Actinomycetes incertae sedis</taxon>
        <taxon>ac1 cluster</taxon>
    </lineage>
</organism>
<evidence type="ECO:0000256" key="7">
    <source>
        <dbReference type="ARBA" id="ARBA00022840"/>
    </source>
</evidence>
<feature type="site" description="Transition state stabilizer" evidence="9">
    <location>
        <position position="5"/>
    </location>
</feature>
<keyword evidence="4 9" id="KW-0808">Transferase</keyword>
<evidence type="ECO:0000313" key="11">
    <source>
        <dbReference type="EMBL" id="KRO31102.1"/>
    </source>
</evidence>
<dbReference type="InterPro" id="IPR004662">
    <property type="entry name" value="AcgluKinase_fam"/>
</dbReference>